<dbReference type="EMBL" id="WUPT01000001">
    <property type="protein sequence ID" value="MXQ07395.1"/>
    <property type="molecule type" value="Genomic_DNA"/>
</dbReference>
<dbReference type="GO" id="GO:0005436">
    <property type="term" value="F:sodium:phosphate symporter activity"/>
    <property type="evidence" value="ECO:0007669"/>
    <property type="project" value="InterPro"/>
</dbReference>
<evidence type="ECO:0000313" key="8">
    <source>
        <dbReference type="Proteomes" id="UP000480350"/>
    </source>
</evidence>
<evidence type="ECO:0000256" key="4">
    <source>
        <dbReference type="ARBA" id="ARBA00022989"/>
    </source>
</evidence>
<dbReference type="Proteomes" id="UP000480350">
    <property type="component" value="Unassembled WGS sequence"/>
</dbReference>
<dbReference type="Gene3D" id="1.20.58.220">
    <property type="entry name" value="Phosphate transport system protein phou homolog 2, domain 2"/>
    <property type="match status" value="1"/>
</dbReference>
<dbReference type="GO" id="GO:0044341">
    <property type="term" value="P:sodium-dependent phosphate transport"/>
    <property type="evidence" value="ECO:0007669"/>
    <property type="project" value="InterPro"/>
</dbReference>
<protein>
    <submittedName>
        <fullName evidence="7">Na/Pi cotransporter family protein</fullName>
    </submittedName>
</protein>
<dbReference type="RefSeq" id="WP_160763270.1">
    <property type="nucleotide sequence ID" value="NZ_WUPT01000001.1"/>
</dbReference>
<dbReference type="AlphaFoldDB" id="A0A7C9MJ07"/>
<keyword evidence="5 6" id="KW-0472">Membrane</keyword>
<evidence type="ECO:0000256" key="3">
    <source>
        <dbReference type="ARBA" id="ARBA00022692"/>
    </source>
</evidence>
<keyword evidence="8" id="KW-1185">Reference proteome</keyword>
<proteinExistence type="predicted"/>
<reference evidence="7 8" key="1">
    <citation type="submission" date="2019-12" db="EMBL/GenBank/DDBJ databases">
        <authorList>
            <person name="Lee S.D."/>
        </authorList>
    </citation>
    <scope>NUCLEOTIDE SEQUENCE [LARGE SCALE GENOMIC DNA]</scope>
    <source>
        <strain evidence="7 8">GH1-50</strain>
    </source>
</reference>
<evidence type="ECO:0000313" key="7">
    <source>
        <dbReference type="EMBL" id="MXQ07395.1"/>
    </source>
</evidence>
<name>A0A7C9MJ07_9RHOB</name>
<organism evidence="7 8">
    <name type="scientific">Kangsaoukella pontilimi</name>
    <dbReference type="NCBI Taxonomy" id="2691042"/>
    <lineage>
        <taxon>Bacteria</taxon>
        <taxon>Pseudomonadati</taxon>
        <taxon>Pseudomonadota</taxon>
        <taxon>Alphaproteobacteria</taxon>
        <taxon>Rhodobacterales</taxon>
        <taxon>Paracoccaceae</taxon>
        <taxon>Kangsaoukella</taxon>
    </lineage>
</organism>
<reference evidence="7 8" key="2">
    <citation type="submission" date="2020-03" db="EMBL/GenBank/DDBJ databases">
        <title>Kangsaoukella pontilimi gen. nov., sp. nov., a new member of the family Rhodobacteraceae isolated from a tidal mudflat.</title>
        <authorList>
            <person name="Kim I.S."/>
        </authorList>
    </citation>
    <scope>NUCLEOTIDE SEQUENCE [LARGE SCALE GENOMIC DNA]</scope>
    <source>
        <strain evidence="7 8">GH1-50</strain>
    </source>
</reference>
<evidence type="ECO:0000256" key="1">
    <source>
        <dbReference type="ARBA" id="ARBA00004651"/>
    </source>
</evidence>
<feature type="transmembrane region" description="Helical" evidence="6">
    <location>
        <begin position="248"/>
        <end position="267"/>
    </location>
</feature>
<dbReference type="PANTHER" id="PTHR10010">
    <property type="entry name" value="SOLUTE CARRIER FAMILY 34 SODIUM PHOSPHATE , MEMBER 2-RELATED"/>
    <property type="match status" value="1"/>
</dbReference>
<feature type="transmembrane region" description="Helical" evidence="6">
    <location>
        <begin position="6"/>
        <end position="26"/>
    </location>
</feature>
<evidence type="ECO:0000256" key="2">
    <source>
        <dbReference type="ARBA" id="ARBA00022475"/>
    </source>
</evidence>
<dbReference type="NCBIfam" id="NF037997">
    <property type="entry name" value="Na_Pi_symport"/>
    <property type="match status" value="1"/>
</dbReference>
<dbReference type="InterPro" id="IPR003841">
    <property type="entry name" value="Na/Pi_transpt"/>
</dbReference>
<accession>A0A7C9MJ07</accession>
<dbReference type="GO" id="GO:0005886">
    <property type="term" value="C:plasma membrane"/>
    <property type="evidence" value="ECO:0007669"/>
    <property type="project" value="UniProtKB-SubCell"/>
</dbReference>
<dbReference type="Pfam" id="PF02690">
    <property type="entry name" value="Na_Pi_cotrans"/>
    <property type="match status" value="2"/>
</dbReference>
<feature type="transmembrane region" description="Helical" evidence="6">
    <location>
        <begin position="69"/>
        <end position="97"/>
    </location>
</feature>
<comment type="caution">
    <text evidence="7">The sequence shown here is derived from an EMBL/GenBank/DDBJ whole genome shotgun (WGS) entry which is preliminary data.</text>
</comment>
<feature type="transmembrane region" description="Helical" evidence="6">
    <location>
        <begin position="172"/>
        <end position="201"/>
    </location>
</feature>
<feature type="transmembrane region" description="Helical" evidence="6">
    <location>
        <begin position="213"/>
        <end position="236"/>
    </location>
</feature>
<dbReference type="PANTHER" id="PTHR10010:SF46">
    <property type="entry name" value="SODIUM-DEPENDENT PHOSPHATE TRANSPORT PROTEIN 2B"/>
    <property type="match status" value="1"/>
</dbReference>
<evidence type="ECO:0000256" key="6">
    <source>
        <dbReference type="SAM" id="Phobius"/>
    </source>
</evidence>
<sequence length="552" mass="59154">MDGSPVLVLLNMAAAAALLIWSVRLVRTGFERAFGGQLRRWLRHSTATRVRAAATGAGAAILMQSSTAVAMLLAGFVSAGAIGGAAGLAIFLGADLGSAVVVQILNSRVALLTPLLLLVGVMIFLRSARRTARQVGRILIGLALIFLSLDLIRDASAPLSESGAAQAAMVYLAADAISAFLIAALFAWLVHSSVAAILLFATLAQQGLLPLDAAFAMVLGANLGGSLIAVFLTLKAQATVRQIVCTNLVLRGGGAVLALILLAQLAVPEIMPGGTPAQKALNLHLIYNLALLVLALPFTRPLMKLAQLVIADPAGAAPETLHRSALDHMVQNQPRRAFACAQRELVEVGNRIEVMLREAIVLFETYDDAVAQRLKGEMREIARMSLDLRVYLAGIRSEDKSEDTGTRAFDLSGVAVNLEAGADVIVRKMVELARRKHAEQLSFSDDGWRELTDFHDAVLRNVQSGIAVLMSGDVGSARELVEQKEHIRELEQSLERAHLKRLRQGLTESIETSAIHLELLRALKMLNTSFAMIAYPLLEEHGELLESRLAGQ</sequence>
<dbReference type="SUPFAM" id="SSF109755">
    <property type="entry name" value="PhoU-like"/>
    <property type="match status" value="1"/>
</dbReference>
<comment type="subcellular location">
    <subcellularLocation>
        <location evidence="1">Cell membrane</location>
        <topology evidence="1">Multi-pass membrane protein</topology>
    </subcellularLocation>
</comment>
<keyword evidence="2" id="KW-1003">Cell membrane</keyword>
<dbReference type="InterPro" id="IPR038078">
    <property type="entry name" value="PhoU-like_sf"/>
</dbReference>
<feature type="transmembrane region" description="Helical" evidence="6">
    <location>
        <begin position="279"/>
        <end position="298"/>
    </location>
</feature>
<feature type="transmembrane region" description="Helical" evidence="6">
    <location>
        <begin position="109"/>
        <end position="128"/>
    </location>
</feature>
<keyword evidence="3 6" id="KW-0812">Transmembrane</keyword>
<gene>
    <name evidence="7" type="ORF">GQ651_06000</name>
</gene>
<keyword evidence="4 6" id="KW-1133">Transmembrane helix</keyword>
<evidence type="ECO:0000256" key="5">
    <source>
        <dbReference type="ARBA" id="ARBA00023136"/>
    </source>
</evidence>